<feature type="domain" description="6-phosphogluconate dehydrogenase NADP-binding" evidence="5">
    <location>
        <begin position="47"/>
        <end position="206"/>
    </location>
</feature>
<dbReference type="InterPro" id="IPR029154">
    <property type="entry name" value="HIBADH-like_NADP-bd"/>
</dbReference>
<dbReference type="InterPro" id="IPR036291">
    <property type="entry name" value="NAD(P)-bd_dom_sf"/>
</dbReference>
<dbReference type="GO" id="GO:0046487">
    <property type="term" value="P:glyoxylate metabolic process"/>
    <property type="evidence" value="ECO:0007669"/>
    <property type="project" value="InterPro"/>
</dbReference>
<dbReference type="InterPro" id="IPR006398">
    <property type="entry name" value="Tartro_sem_red"/>
</dbReference>
<keyword evidence="3" id="KW-0520">NAD</keyword>
<reference evidence="7 8" key="1">
    <citation type="submission" date="2019-08" db="EMBL/GenBank/DDBJ databases">
        <title>Bacillus genomes from the desert of Cuatro Cienegas, Coahuila.</title>
        <authorList>
            <person name="Olmedo-Alvarez G."/>
        </authorList>
    </citation>
    <scope>NUCLEOTIDE SEQUENCE [LARGE SCALE GENOMIC DNA]</scope>
    <source>
        <strain evidence="7 8">CH108_3D</strain>
    </source>
</reference>
<keyword evidence="2 7" id="KW-0560">Oxidoreductase</keyword>
<dbReference type="GO" id="GO:0046395">
    <property type="term" value="P:carboxylic acid catabolic process"/>
    <property type="evidence" value="ECO:0007669"/>
    <property type="project" value="UniProtKB-ARBA"/>
</dbReference>
<dbReference type="Pfam" id="PF03446">
    <property type="entry name" value="NAD_binding_2"/>
    <property type="match status" value="1"/>
</dbReference>
<dbReference type="RefSeq" id="WP_079514555.1">
    <property type="nucleotide sequence ID" value="NZ_CP197480.1"/>
</dbReference>
<dbReference type="PANTHER" id="PTHR43060:SF3">
    <property type="entry name" value="2-HYDROXY-3-OXOPROPIONATE REDUCTASE"/>
    <property type="match status" value="1"/>
</dbReference>
<dbReference type="GO" id="GO:0051287">
    <property type="term" value="F:NAD binding"/>
    <property type="evidence" value="ECO:0007669"/>
    <property type="project" value="InterPro"/>
</dbReference>
<dbReference type="AlphaFoldDB" id="A0A5D4RSP9"/>
<gene>
    <name evidence="7" type="ORF">FZC83_17250</name>
</gene>
<dbReference type="NCBIfam" id="NF008592">
    <property type="entry name" value="PRK11559.1"/>
    <property type="match status" value="1"/>
</dbReference>
<dbReference type="EC" id="1.1.1.60" evidence="7"/>
<evidence type="ECO:0000313" key="7">
    <source>
        <dbReference type="EMBL" id="TYS52572.1"/>
    </source>
</evidence>
<dbReference type="PANTHER" id="PTHR43060">
    <property type="entry name" value="3-HYDROXYISOBUTYRATE DEHYDROGENASE-LIKE 1, MITOCHONDRIAL-RELATED"/>
    <property type="match status" value="1"/>
</dbReference>
<comment type="similarity">
    <text evidence="1">Belongs to the HIBADH-related family.</text>
</comment>
<dbReference type="Gene3D" id="1.10.1040.10">
    <property type="entry name" value="N-(1-d-carboxylethyl)-l-norvaline Dehydrogenase, domain 2"/>
    <property type="match status" value="1"/>
</dbReference>
<dbReference type="Proteomes" id="UP000322997">
    <property type="component" value="Unassembled WGS sequence"/>
</dbReference>
<name>A0A5D4RSP9_9BACI</name>
<dbReference type="Pfam" id="PF14833">
    <property type="entry name" value="NAD_binding_11"/>
    <property type="match status" value="1"/>
</dbReference>
<evidence type="ECO:0000259" key="5">
    <source>
        <dbReference type="Pfam" id="PF03446"/>
    </source>
</evidence>
<evidence type="ECO:0000256" key="3">
    <source>
        <dbReference type="ARBA" id="ARBA00023027"/>
    </source>
</evidence>
<organism evidence="7 8">
    <name type="scientific">Rossellomorea marisflavi</name>
    <dbReference type="NCBI Taxonomy" id="189381"/>
    <lineage>
        <taxon>Bacteria</taxon>
        <taxon>Bacillati</taxon>
        <taxon>Bacillota</taxon>
        <taxon>Bacilli</taxon>
        <taxon>Bacillales</taxon>
        <taxon>Bacillaceae</taxon>
        <taxon>Rossellomorea</taxon>
    </lineage>
</organism>
<dbReference type="SUPFAM" id="SSF51735">
    <property type="entry name" value="NAD(P)-binding Rossmann-fold domains"/>
    <property type="match status" value="1"/>
</dbReference>
<comment type="caution">
    <text evidence="7">The sequence shown here is derived from an EMBL/GenBank/DDBJ whole genome shotgun (WGS) entry which is preliminary data.</text>
</comment>
<dbReference type="GO" id="GO:0050661">
    <property type="term" value="F:NADP binding"/>
    <property type="evidence" value="ECO:0007669"/>
    <property type="project" value="InterPro"/>
</dbReference>
<evidence type="ECO:0000313" key="8">
    <source>
        <dbReference type="Proteomes" id="UP000322997"/>
    </source>
</evidence>
<protein>
    <submittedName>
        <fullName evidence="7">2-hydroxy-3-oxopropionate reductase</fullName>
        <ecNumber evidence="7">1.1.1.60</ecNumber>
    </submittedName>
</protein>
<dbReference type="InterPro" id="IPR002204">
    <property type="entry name" value="3-OH-isobutyrate_DH-rel_CS"/>
</dbReference>
<proteinExistence type="inferred from homology"/>
<dbReference type="SUPFAM" id="SSF48179">
    <property type="entry name" value="6-phosphogluconate dehydrogenase C-terminal domain-like"/>
    <property type="match status" value="1"/>
</dbReference>
<dbReference type="EMBL" id="VTEQ01000005">
    <property type="protein sequence ID" value="TYS52572.1"/>
    <property type="molecule type" value="Genomic_DNA"/>
</dbReference>
<feature type="active site" evidence="4">
    <location>
        <position position="215"/>
    </location>
</feature>
<evidence type="ECO:0000256" key="1">
    <source>
        <dbReference type="ARBA" id="ARBA00009080"/>
    </source>
</evidence>
<evidence type="ECO:0000259" key="6">
    <source>
        <dbReference type="Pfam" id="PF14833"/>
    </source>
</evidence>
<dbReference type="PROSITE" id="PS00895">
    <property type="entry name" value="3_HYDROXYISOBUT_DH"/>
    <property type="match status" value="1"/>
</dbReference>
<dbReference type="InterPro" id="IPR006115">
    <property type="entry name" value="6PGDH_NADP-bd"/>
</dbReference>
<dbReference type="PIRSF" id="PIRSF000103">
    <property type="entry name" value="HIBADH"/>
    <property type="match status" value="1"/>
</dbReference>
<feature type="domain" description="3-hydroxyisobutyrate dehydrogenase-like NAD-binding" evidence="6">
    <location>
        <begin position="209"/>
        <end position="329"/>
    </location>
</feature>
<dbReference type="InterPro" id="IPR013328">
    <property type="entry name" value="6PGD_dom2"/>
</dbReference>
<dbReference type="GO" id="GO:0008679">
    <property type="term" value="F:2-hydroxy-3-oxopropionate reductase activity"/>
    <property type="evidence" value="ECO:0007669"/>
    <property type="project" value="UniProtKB-EC"/>
</dbReference>
<dbReference type="Gene3D" id="3.40.50.720">
    <property type="entry name" value="NAD(P)-binding Rossmann-like Domain"/>
    <property type="match status" value="1"/>
</dbReference>
<evidence type="ECO:0000256" key="2">
    <source>
        <dbReference type="ARBA" id="ARBA00023002"/>
    </source>
</evidence>
<dbReference type="NCBIfam" id="TIGR01505">
    <property type="entry name" value="tartro_sem_red"/>
    <property type="match status" value="1"/>
</dbReference>
<dbReference type="FunFam" id="3.40.50.720:FF:000071">
    <property type="entry name" value="2-hydroxy-3-oxopropionate reductase"/>
    <property type="match status" value="1"/>
</dbReference>
<evidence type="ECO:0000256" key="4">
    <source>
        <dbReference type="PIRSR" id="PIRSR000103-1"/>
    </source>
</evidence>
<dbReference type="InterPro" id="IPR015815">
    <property type="entry name" value="HIBADH-related"/>
</dbReference>
<accession>A0A5D4RSP9</accession>
<dbReference type="InterPro" id="IPR008927">
    <property type="entry name" value="6-PGluconate_DH-like_C_sf"/>
</dbReference>
<sequence length="343" mass="36287">MISPILKGFLEIVYILIFFVYKNNVTVYNKINQTESTYKGVEFIMKTIGFIGLGIMGKPMALNLIKGGYDVKVFDINEQAVAELASHGATPALTPKETAEGSDVIITMLPKSEHVLSVVLNENGVIHGAKPGSIVIDMSSITPVVSKQIAETLEASGVHMMDAPVSGGEPKAIDGTLAIMVGGKPDVFESALPVLQCMGESITLVGDHGCGTTAKLANQIMVNVNIAAMSEALVLAAKAGIDVEKMYEAIRGGLAGSAVLDAKVPLILERNFEAGGRIDINLKDLTNVMDTAHSIGVPLPISSQVLEIFHSMALDGKAADDHGGIVQYYEKLAKVEVRKGVSI</sequence>